<dbReference type="OrthoDB" id="5854136at2759"/>
<dbReference type="Proteomes" id="UP000218231">
    <property type="component" value="Unassembled WGS sequence"/>
</dbReference>
<gene>
    <name evidence="1" type="ORF">WR25_13112</name>
</gene>
<proteinExistence type="predicted"/>
<keyword evidence="2" id="KW-1185">Reference proteome</keyword>
<evidence type="ECO:0000313" key="2">
    <source>
        <dbReference type="Proteomes" id="UP000218231"/>
    </source>
</evidence>
<organism evidence="1 2">
    <name type="scientific">Diploscapter pachys</name>
    <dbReference type="NCBI Taxonomy" id="2018661"/>
    <lineage>
        <taxon>Eukaryota</taxon>
        <taxon>Metazoa</taxon>
        <taxon>Ecdysozoa</taxon>
        <taxon>Nematoda</taxon>
        <taxon>Chromadorea</taxon>
        <taxon>Rhabditida</taxon>
        <taxon>Rhabditina</taxon>
        <taxon>Rhabditomorpha</taxon>
        <taxon>Rhabditoidea</taxon>
        <taxon>Rhabditidae</taxon>
        <taxon>Diploscapter</taxon>
    </lineage>
</organism>
<dbReference type="EMBL" id="LIAE01006248">
    <property type="protein sequence ID" value="PAV92293.1"/>
    <property type="molecule type" value="Genomic_DNA"/>
</dbReference>
<dbReference type="AlphaFoldDB" id="A0A2A2M1N2"/>
<name>A0A2A2M1N2_9BILA</name>
<comment type="caution">
    <text evidence="1">The sequence shown here is derived from an EMBL/GenBank/DDBJ whole genome shotgun (WGS) entry which is preliminary data.</text>
</comment>
<accession>A0A2A2M1N2</accession>
<sequence>MEYLALALSTWIPPRENEAPTPSHSHAISHIGATAQIVSGASLDSILNTSCSPSISGIQTTPRLQSALQLQSVTEQEPDKWSLIAKMIEQSGREVEKNSPVAAIHLQKEIHDLLYKYQLEALNVKTEQQSPSKR</sequence>
<reference evidence="1 2" key="1">
    <citation type="journal article" date="2017" name="Curr. Biol.">
        <title>Genome architecture and evolution of a unichromosomal asexual nematode.</title>
        <authorList>
            <person name="Fradin H."/>
            <person name="Zegar C."/>
            <person name="Gutwein M."/>
            <person name="Lucas J."/>
            <person name="Kovtun M."/>
            <person name="Corcoran D."/>
            <person name="Baugh L.R."/>
            <person name="Kiontke K."/>
            <person name="Gunsalus K."/>
            <person name="Fitch D.H."/>
            <person name="Piano F."/>
        </authorList>
    </citation>
    <scope>NUCLEOTIDE SEQUENCE [LARGE SCALE GENOMIC DNA]</scope>
    <source>
        <strain evidence="1">PF1309</strain>
    </source>
</reference>
<protein>
    <submittedName>
        <fullName evidence="1">Uncharacterized protein</fullName>
    </submittedName>
</protein>
<evidence type="ECO:0000313" key="1">
    <source>
        <dbReference type="EMBL" id="PAV92293.1"/>
    </source>
</evidence>